<evidence type="ECO:0000256" key="2">
    <source>
        <dbReference type="SAM" id="Phobius"/>
    </source>
</evidence>
<evidence type="ECO:0000313" key="3">
    <source>
        <dbReference type="EMBL" id="XCH29929.1"/>
    </source>
</evidence>
<dbReference type="EMBL" id="CP159290">
    <property type="protein sequence ID" value="XCH29929.1"/>
    <property type="molecule type" value="Genomic_DNA"/>
</dbReference>
<keyword evidence="2" id="KW-0812">Transmembrane</keyword>
<feature type="transmembrane region" description="Helical" evidence="2">
    <location>
        <begin position="78"/>
        <end position="98"/>
    </location>
</feature>
<dbReference type="AlphaFoldDB" id="A0AAU8FZW9"/>
<organism evidence="3">
    <name type="scientific">Cellulosimicrobium sp. ES-005</name>
    <dbReference type="NCBI Taxonomy" id="3163031"/>
    <lineage>
        <taxon>Bacteria</taxon>
        <taxon>Bacillati</taxon>
        <taxon>Actinomycetota</taxon>
        <taxon>Actinomycetes</taxon>
        <taxon>Micrococcales</taxon>
        <taxon>Promicromonosporaceae</taxon>
        <taxon>Cellulosimicrobium</taxon>
    </lineage>
</organism>
<evidence type="ECO:0000256" key="1">
    <source>
        <dbReference type="SAM" id="MobiDB-lite"/>
    </source>
</evidence>
<dbReference type="RefSeq" id="WP_353708019.1">
    <property type="nucleotide sequence ID" value="NZ_CP159290.1"/>
</dbReference>
<keyword evidence="2" id="KW-1133">Transmembrane helix</keyword>
<name>A0AAU8FZW9_9MICO</name>
<feature type="transmembrane region" description="Helical" evidence="2">
    <location>
        <begin position="48"/>
        <end position="66"/>
    </location>
</feature>
<reference evidence="3" key="1">
    <citation type="submission" date="2024-06" db="EMBL/GenBank/DDBJ databases">
        <title>Complete genome sequence of the cellulolytic actinobacterium, Cellulosimicrobium ES-005.</title>
        <authorList>
            <person name="Matthews C.T."/>
            <person name="Underwood K.D."/>
            <person name="Ghanchi K.M."/>
            <person name="Fields S.D."/>
            <person name="Gardner S.G."/>
        </authorList>
    </citation>
    <scope>NUCLEOTIDE SEQUENCE</scope>
    <source>
        <strain evidence="3">ES-005</strain>
    </source>
</reference>
<gene>
    <name evidence="3" type="ORF">ABRQ22_20595</name>
</gene>
<sequence>MTTPSASPRTRRLPERGVLVELPASADEVETDPTSLPGVEPVPGWRRWAWAVAFVPTVALLVYQRVASGRGWSVPDAVVVVATLGLLVTALLALVRYLDDRVVAGLARGRDALLAAPVRATGTLVPPGVGAADLAAGTAEGSTEDTATGTRTTGPTVVPTTLVVTTASGARTARPARVVVPDGAAGPRPGDPVAVWHAADDADASGVLLLRYHRAWADDLVAALRGRADAAPEAGPPEDTPGAPTEEDHGESPENPADPRPGAE</sequence>
<accession>A0AAU8FZW9</accession>
<keyword evidence="2" id="KW-0472">Membrane</keyword>
<feature type="region of interest" description="Disordered" evidence="1">
    <location>
        <begin position="136"/>
        <end position="156"/>
    </location>
</feature>
<feature type="region of interest" description="Disordered" evidence="1">
    <location>
        <begin position="227"/>
        <end position="264"/>
    </location>
</feature>
<proteinExistence type="predicted"/>
<feature type="compositionally biased region" description="Low complexity" evidence="1">
    <location>
        <begin position="146"/>
        <end position="156"/>
    </location>
</feature>
<evidence type="ECO:0008006" key="4">
    <source>
        <dbReference type="Google" id="ProtNLM"/>
    </source>
</evidence>
<protein>
    <recommendedName>
        <fullName evidence="4">DUF3093 domain-containing protein</fullName>
    </recommendedName>
</protein>